<dbReference type="UniPathway" id="UPA00850"/>
<keyword evidence="14" id="KW-1185">Reference proteome</keyword>
<dbReference type="GO" id="GO:0005739">
    <property type="term" value="C:mitochondrion"/>
    <property type="evidence" value="ECO:0007669"/>
    <property type="project" value="TreeGrafter"/>
</dbReference>
<comment type="catalytic activity">
    <reaction evidence="12">
        <text>(6S)-5,6,7,8-tetrahydrofolyl-(gamma-L-Glu)(n) + L-glutamate + ATP = (6S)-5,6,7,8-tetrahydrofolyl-(gamma-L-Glu)(n+1) + ADP + phosphate + H(+)</text>
        <dbReference type="Rhea" id="RHEA:10580"/>
        <dbReference type="Rhea" id="RHEA-COMP:14738"/>
        <dbReference type="Rhea" id="RHEA-COMP:14740"/>
        <dbReference type="ChEBI" id="CHEBI:15378"/>
        <dbReference type="ChEBI" id="CHEBI:29985"/>
        <dbReference type="ChEBI" id="CHEBI:30616"/>
        <dbReference type="ChEBI" id="CHEBI:43474"/>
        <dbReference type="ChEBI" id="CHEBI:141005"/>
        <dbReference type="ChEBI" id="CHEBI:456216"/>
        <dbReference type="EC" id="6.3.2.17"/>
    </reaction>
</comment>
<sequence>MRCSSSMSEHQHMFCDITNPPQGLGEKTYENAILLLKSLDRKNFYINLTKEKRHIYDTNKHPMVNSCLKSLGIFPEKLDTLSIIHVTGTKGKGSTCTYTEEILRSKCYRTGLFTSPHIFDERDRIQIDGKCLSKEKFRDYVWHCFDTIKKDHYPTLPNFFQLMTVMAFYIFLKENVDVVVLEVGIGGENDCTNVIRNPVACGVTYLDIDHIVYLGDTIEKIAWHKAGIFKQGATAITVLQQDVALKVFCDRATQKMCSLYLAPRLQNYSTLKNCQILQEREDCELENMSLAIQLARVWIQNHNKAASERKWVNPFKGEEIPEIDKDVVDIKDYITILESVKLPGRLQIFTKGNITYYMDGAHTNGSMECCCSWFKKKSEQWPRDQNSNIRKALLFSVSGKRKPKAMMEILKKCHFDLAMFVSNRLHVDDQTDDAGQYNDLVMTWISLFENETSETKTKFTSSDAVKGFSCISNALEWCQLNMANIHNGNPRVTSALKGATHLQILITGSLYLVGDVLKSLKKVN</sequence>
<dbReference type="GO" id="GO:0005524">
    <property type="term" value="F:ATP binding"/>
    <property type="evidence" value="ECO:0007669"/>
    <property type="project" value="UniProtKB-KW"/>
</dbReference>
<dbReference type="GO" id="GO:0046872">
    <property type="term" value="F:metal ion binding"/>
    <property type="evidence" value="ECO:0007669"/>
    <property type="project" value="UniProtKB-KW"/>
</dbReference>
<dbReference type="AlphaFoldDB" id="A0A6P7TYL6"/>
<evidence type="ECO:0000313" key="14">
    <source>
        <dbReference type="Proteomes" id="UP000515154"/>
    </source>
</evidence>
<dbReference type="PANTHER" id="PTHR11136">
    <property type="entry name" value="FOLYLPOLYGLUTAMATE SYNTHASE-RELATED"/>
    <property type="match status" value="1"/>
</dbReference>
<gene>
    <name evidence="15" type="primary">LOC115230873</name>
</gene>
<keyword evidence="5" id="KW-0436">Ligase</keyword>
<dbReference type="InterPro" id="IPR036615">
    <property type="entry name" value="Mur_ligase_C_dom_sf"/>
</dbReference>
<evidence type="ECO:0000259" key="13">
    <source>
        <dbReference type="Pfam" id="PF08245"/>
    </source>
</evidence>
<keyword evidence="9" id="KW-0460">Magnesium</keyword>
<evidence type="ECO:0000313" key="15">
    <source>
        <dbReference type="RefSeq" id="XP_029656873.1"/>
    </source>
</evidence>
<dbReference type="Gene3D" id="3.40.1190.10">
    <property type="entry name" value="Mur-like, catalytic domain"/>
    <property type="match status" value="1"/>
</dbReference>
<keyword evidence="8" id="KW-0067">ATP-binding</keyword>
<evidence type="ECO:0000256" key="11">
    <source>
        <dbReference type="ARBA" id="ARBA00030876"/>
    </source>
</evidence>
<dbReference type="NCBIfam" id="TIGR01499">
    <property type="entry name" value="folC"/>
    <property type="match status" value="1"/>
</dbReference>
<dbReference type="GO" id="GO:0004326">
    <property type="term" value="F:tetrahydrofolylpolyglutamate synthase activity"/>
    <property type="evidence" value="ECO:0007669"/>
    <property type="project" value="UniProtKB-EC"/>
</dbReference>
<dbReference type="InterPro" id="IPR013221">
    <property type="entry name" value="Mur_ligase_cen"/>
</dbReference>
<dbReference type="Gene3D" id="3.90.190.20">
    <property type="entry name" value="Mur ligase, C-terminal domain"/>
    <property type="match status" value="1"/>
</dbReference>
<dbReference type="InterPro" id="IPR001645">
    <property type="entry name" value="Folylpolyglutamate_synth"/>
</dbReference>
<accession>A0A6P7TYL6</accession>
<evidence type="ECO:0000256" key="4">
    <source>
        <dbReference type="ARBA" id="ARBA00022563"/>
    </source>
</evidence>
<organism evidence="14 15">
    <name type="scientific">Octopus sinensis</name>
    <name type="common">East Asian common octopus</name>
    <dbReference type="NCBI Taxonomy" id="2607531"/>
    <lineage>
        <taxon>Eukaryota</taxon>
        <taxon>Metazoa</taxon>
        <taxon>Spiralia</taxon>
        <taxon>Lophotrochozoa</taxon>
        <taxon>Mollusca</taxon>
        <taxon>Cephalopoda</taxon>
        <taxon>Coleoidea</taxon>
        <taxon>Octopodiformes</taxon>
        <taxon>Octopoda</taxon>
        <taxon>Incirrata</taxon>
        <taxon>Octopodidae</taxon>
        <taxon>Octopus</taxon>
    </lineage>
</organism>
<dbReference type="InterPro" id="IPR018109">
    <property type="entry name" value="Folylpolyglutamate_synth_CS"/>
</dbReference>
<evidence type="ECO:0000256" key="1">
    <source>
        <dbReference type="ARBA" id="ARBA00005150"/>
    </source>
</evidence>
<keyword evidence="6" id="KW-0479">Metal-binding</keyword>
<comment type="similarity">
    <text evidence="2">Belongs to the folylpolyglutamate synthase family.</text>
</comment>
<feature type="domain" description="Mur ligase central" evidence="13">
    <location>
        <begin position="86"/>
        <end position="263"/>
    </location>
</feature>
<dbReference type="PANTHER" id="PTHR11136:SF5">
    <property type="entry name" value="FOLYLPOLYGLUTAMATE SYNTHASE, MITOCHONDRIAL"/>
    <property type="match status" value="1"/>
</dbReference>
<dbReference type="PROSITE" id="PS01012">
    <property type="entry name" value="FOLYLPOLYGLU_SYNT_2"/>
    <property type="match status" value="1"/>
</dbReference>
<evidence type="ECO:0000256" key="9">
    <source>
        <dbReference type="ARBA" id="ARBA00022842"/>
    </source>
</evidence>
<dbReference type="KEGG" id="osn:115230873"/>
<dbReference type="RefSeq" id="XP_029656873.1">
    <property type="nucleotide sequence ID" value="XM_029801013.2"/>
</dbReference>
<evidence type="ECO:0000256" key="6">
    <source>
        <dbReference type="ARBA" id="ARBA00022723"/>
    </source>
</evidence>
<dbReference type="Pfam" id="PF08245">
    <property type="entry name" value="Mur_ligase_M"/>
    <property type="match status" value="1"/>
</dbReference>
<dbReference type="EC" id="6.3.2.17" evidence="3"/>
<dbReference type="GO" id="GO:0006730">
    <property type="term" value="P:one-carbon metabolic process"/>
    <property type="evidence" value="ECO:0007669"/>
    <property type="project" value="UniProtKB-KW"/>
</dbReference>
<dbReference type="GO" id="GO:0005829">
    <property type="term" value="C:cytosol"/>
    <property type="evidence" value="ECO:0007669"/>
    <property type="project" value="TreeGrafter"/>
</dbReference>
<dbReference type="InterPro" id="IPR036565">
    <property type="entry name" value="Mur-like_cat_sf"/>
</dbReference>
<keyword evidence="7" id="KW-0547">Nucleotide-binding</keyword>
<evidence type="ECO:0000256" key="2">
    <source>
        <dbReference type="ARBA" id="ARBA00008276"/>
    </source>
</evidence>
<proteinExistence type="inferred from homology"/>
<protein>
    <recommendedName>
        <fullName evidence="3">tetrahydrofolate synthase</fullName>
        <ecNumber evidence="3">6.3.2.17</ecNumber>
    </recommendedName>
    <alternativeName>
        <fullName evidence="11">Folylpoly-gamma-glutamate synthetase</fullName>
    </alternativeName>
    <alternativeName>
        <fullName evidence="10">Tetrahydrofolylpolyglutamate synthase</fullName>
    </alternativeName>
</protein>
<dbReference type="Proteomes" id="UP000515154">
    <property type="component" value="Linkage group LG1"/>
</dbReference>
<evidence type="ECO:0000256" key="10">
    <source>
        <dbReference type="ARBA" id="ARBA00030592"/>
    </source>
</evidence>
<evidence type="ECO:0000256" key="7">
    <source>
        <dbReference type="ARBA" id="ARBA00022741"/>
    </source>
</evidence>
<evidence type="ECO:0000256" key="5">
    <source>
        <dbReference type="ARBA" id="ARBA00022598"/>
    </source>
</evidence>
<evidence type="ECO:0000256" key="8">
    <source>
        <dbReference type="ARBA" id="ARBA00022840"/>
    </source>
</evidence>
<evidence type="ECO:0000256" key="3">
    <source>
        <dbReference type="ARBA" id="ARBA00013025"/>
    </source>
</evidence>
<dbReference type="SUPFAM" id="SSF53244">
    <property type="entry name" value="MurD-like peptide ligases, peptide-binding domain"/>
    <property type="match status" value="1"/>
</dbReference>
<evidence type="ECO:0000256" key="12">
    <source>
        <dbReference type="ARBA" id="ARBA00047493"/>
    </source>
</evidence>
<reference evidence="15" key="1">
    <citation type="submission" date="2025-08" db="UniProtKB">
        <authorList>
            <consortium name="RefSeq"/>
        </authorList>
    </citation>
    <scope>IDENTIFICATION</scope>
</reference>
<comment type="pathway">
    <text evidence="1">Cofactor biosynthesis; tetrahydrofolylpolyglutamate biosynthesis.</text>
</comment>
<name>A0A6P7TYL6_9MOLL</name>
<keyword evidence="4" id="KW-0554">One-carbon metabolism</keyword>
<dbReference type="SUPFAM" id="SSF53623">
    <property type="entry name" value="MurD-like peptide ligases, catalytic domain"/>
    <property type="match status" value="1"/>
</dbReference>